<dbReference type="EMBL" id="UIHC01000024">
    <property type="protein sequence ID" value="SUZ32646.1"/>
    <property type="molecule type" value="Genomic_DNA"/>
</dbReference>
<gene>
    <name evidence="1" type="ORF">ROE7235_02407</name>
</gene>
<name>A0A3B0MXY0_9RHOB</name>
<dbReference type="Proteomes" id="UP000272908">
    <property type="component" value="Unassembled WGS sequence"/>
</dbReference>
<reference evidence="2" key="1">
    <citation type="submission" date="2018-08" db="EMBL/GenBank/DDBJ databases">
        <authorList>
            <person name="Rodrigo-Torres L."/>
            <person name="Arahal R. D."/>
            <person name="Lucena T."/>
        </authorList>
    </citation>
    <scope>NUCLEOTIDE SEQUENCE [LARGE SCALE GENOMIC DNA]</scope>
    <source>
        <strain evidence="2">CECT 7235</strain>
    </source>
</reference>
<keyword evidence="2" id="KW-1185">Reference proteome</keyword>
<dbReference type="AlphaFoldDB" id="A0A3B0MXY0"/>
<accession>A0A3B0MXY0</accession>
<dbReference type="OrthoDB" id="7847363at2"/>
<organism evidence="1 2">
    <name type="scientific">Roseinatronobacter ekhonensis</name>
    <dbReference type="NCBI Taxonomy" id="254356"/>
    <lineage>
        <taxon>Bacteria</taxon>
        <taxon>Pseudomonadati</taxon>
        <taxon>Pseudomonadota</taxon>
        <taxon>Alphaproteobacteria</taxon>
        <taxon>Rhodobacterales</taxon>
        <taxon>Paracoccaceae</taxon>
        <taxon>Roseinatronobacter</taxon>
    </lineage>
</organism>
<sequence>MKYLDHDDPKIFKECVSAITLKGRPQGLLEEWLTEAEIIVNVAPGPRKGPKEARPWLAVDELDEMLWASKIREAVIESDHLETSSGLFMLSNLERITIFVLGDSFADSDLETFQNAIENLEKLSHLSIVVAPSALAYAKEHFVWKRSGVTYAIATESRRRS</sequence>
<dbReference type="RefSeq" id="WP_121095756.1">
    <property type="nucleotide sequence ID" value="NZ_UIHC01000024.1"/>
</dbReference>
<proteinExistence type="predicted"/>
<evidence type="ECO:0000313" key="2">
    <source>
        <dbReference type="Proteomes" id="UP000272908"/>
    </source>
</evidence>
<protein>
    <submittedName>
        <fullName evidence="1">Uncharacterized protein</fullName>
    </submittedName>
</protein>
<evidence type="ECO:0000313" key="1">
    <source>
        <dbReference type="EMBL" id="SUZ32646.1"/>
    </source>
</evidence>